<feature type="compositionally biased region" description="Polar residues" evidence="4">
    <location>
        <begin position="233"/>
        <end position="248"/>
    </location>
</feature>
<feature type="region of interest" description="Disordered" evidence="4">
    <location>
        <begin position="138"/>
        <end position="165"/>
    </location>
</feature>
<evidence type="ECO:0000313" key="6">
    <source>
        <dbReference type="Proteomes" id="UP000789759"/>
    </source>
</evidence>
<evidence type="ECO:0000256" key="1">
    <source>
        <dbReference type="ARBA" id="ARBA00004123"/>
    </source>
</evidence>
<feature type="region of interest" description="Disordered" evidence="4">
    <location>
        <begin position="1"/>
        <end position="38"/>
    </location>
</feature>
<dbReference type="Proteomes" id="UP000789759">
    <property type="component" value="Unassembled WGS sequence"/>
</dbReference>
<comment type="similarity">
    <text evidence="2">Belongs to the TLS1 family.</text>
</comment>
<dbReference type="Pfam" id="PF07052">
    <property type="entry name" value="Hep_59"/>
    <property type="match status" value="1"/>
</dbReference>
<dbReference type="AlphaFoldDB" id="A0A9N9CBI0"/>
<comment type="subcellular location">
    <subcellularLocation>
        <location evidence="1">Nucleus</location>
    </subcellularLocation>
</comment>
<protein>
    <submittedName>
        <fullName evidence="5">12377_t:CDS:1</fullName>
    </submittedName>
</protein>
<feature type="compositionally biased region" description="Basic and acidic residues" evidence="4">
    <location>
        <begin position="270"/>
        <end position="283"/>
    </location>
</feature>
<keyword evidence="6" id="KW-1185">Reference proteome</keyword>
<keyword evidence="3" id="KW-0539">Nucleus</keyword>
<dbReference type="OrthoDB" id="5627at2759"/>
<evidence type="ECO:0000313" key="5">
    <source>
        <dbReference type="EMBL" id="CAG8594449.1"/>
    </source>
</evidence>
<name>A0A9N9CBI0_9GLOM</name>
<feature type="region of interest" description="Disordered" evidence="4">
    <location>
        <begin position="217"/>
        <end position="290"/>
    </location>
</feature>
<dbReference type="PANTHER" id="PTHR13486">
    <property type="entry name" value="TELOMERE LENGTH AND SILENCING PROTEIN 1 TLS1 FAMILY MEMBER"/>
    <property type="match status" value="1"/>
</dbReference>
<comment type="caution">
    <text evidence="5">The sequence shown here is derived from an EMBL/GenBank/DDBJ whole genome shotgun (WGS) entry which is preliminary data.</text>
</comment>
<evidence type="ECO:0000256" key="3">
    <source>
        <dbReference type="ARBA" id="ARBA00023242"/>
    </source>
</evidence>
<dbReference type="EMBL" id="CAJVQA010004232">
    <property type="protein sequence ID" value="CAG8594449.1"/>
    <property type="molecule type" value="Genomic_DNA"/>
</dbReference>
<feature type="compositionally biased region" description="Basic and acidic residues" evidence="4">
    <location>
        <begin position="217"/>
        <end position="228"/>
    </location>
</feature>
<sequence length="290" mass="34037">MSSKRNYRKKSKPENKQENENTNTSHIVENDDAPDEVSETIEELIELRKFRRRHQGIDAEKLLKGEARTKKKKKDEDPWKLTTGGIVDLEAVREAEKEEEEDDDFAERKIMLDSFTKQTNALDVDKHMMAYIEDEMRKRRGQISDSKNDVEDSEQIDPLNPQDELFQAPDHLRIESKPISEGNVQLSTTMLTAIPEVDLGIDVRLKNIEETEKAKRKLLEQRHQKPKEEDDTGSNFSATNRFYRTRSTVSDHERNQQETLNQQSHYKPGQRREMATDDIVAERFKKRLRR</sequence>
<feature type="compositionally biased region" description="Basic residues" evidence="4">
    <location>
        <begin position="1"/>
        <end position="11"/>
    </location>
</feature>
<proteinExistence type="inferred from homology"/>
<dbReference type="GO" id="GO:0005681">
    <property type="term" value="C:spliceosomal complex"/>
    <property type="evidence" value="ECO:0007669"/>
    <property type="project" value="TreeGrafter"/>
</dbReference>
<dbReference type="GO" id="GO:0000398">
    <property type="term" value="P:mRNA splicing, via spliceosome"/>
    <property type="evidence" value="ECO:0007669"/>
    <property type="project" value="TreeGrafter"/>
</dbReference>
<dbReference type="PANTHER" id="PTHR13486:SF2">
    <property type="entry name" value="SPLICING FACTOR C9ORF78"/>
    <property type="match status" value="1"/>
</dbReference>
<dbReference type="InterPro" id="IPR010756">
    <property type="entry name" value="Tls1-like"/>
</dbReference>
<evidence type="ECO:0000256" key="2">
    <source>
        <dbReference type="ARBA" id="ARBA00007643"/>
    </source>
</evidence>
<gene>
    <name evidence="5" type="ORF">CPELLU_LOCUS6694</name>
</gene>
<reference evidence="5" key="1">
    <citation type="submission" date="2021-06" db="EMBL/GenBank/DDBJ databases">
        <authorList>
            <person name="Kallberg Y."/>
            <person name="Tangrot J."/>
            <person name="Rosling A."/>
        </authorList>
    </citation>
    <scope>NUCLEOTIDE SEQUENCE</scope>
    <source>
        <strain evidence="5">FL966</strain>
    </source>
</reference>
<accession>A0A9N9CBI0</accession>
<organism evidence="5 6">
    <name type="scientific">Cetraspora pellucida</name>
    <dbReference type="NCBI Taxonomy" id="1433469"/>
    <lineage>
        <taxon>Eukaryota</taxon>
        <taxon>Fungi</taxon>
        <taxon>Fungi incertae sedis</taxon>
        <taxon>Mucoromycota</taxon>
        <taxon>Glomeromycotina</taxon>
        <taxon>Glomeromycetes</taxon>
        <taxon>Diversisporales</taxon>
        <taxon>Gigasporaceae</taxon>
        <taxon>Cetraspora</taxon>
    </lineage>
</organism>
<evidence type="ECO:0000256" key="4">
    <source>
        <dbReference type="SAM" id="MobiDB-lite"/>
    </source>
</evidence>